<name>A0A426DFB5_9FIRM</name>
<gene>
    <name evidence="1" type="ORF">EBB54_08615</name>
</gene>
<protein>
    <submittedName>
        <fullName evidence="1">Uncharacterized protein</fullName>
    </submittedName>
</protein>
<organism evidence="1 2">
    <name type="scientific">Schaedlerella arabinosiphila</name>
    <dbReference type="NCBI Taxonomy" id="2044587"/>
    <lineage>
        <taxon>Bacteria</taxon>
        <taxon>Bacillati</taxon>
        <taxon>Bacillota</taxon>
        <taxon>Clostridia</taxon>
        <taxon>Lachnospirales</taxon>
        <taxon>Lachnospiraceae</taxon>
        <taxon>Schaedlerella</taxon>
    </lineage>
</organism>
<evidence type="ECO:0000313" key="2">
    <source>
        <dbReference type="Proteomes" id="UP000274920"/>
    </source>
</evidence>
<keyword evidence="2" id="KW-1185">Reference proteome</keyword>
<dbReference type="Proteomes" id="UP000274920">
    <property type="component" value="Unassembled WGS sequence"/>
</dbReference>
<proteinExistence type="predicted"/>
<sequence length="117" mass="13982">MNYGTLKAEQLVSLRDALEDLMLFVKKWQDHDVPDFYRYLDFMKNNIETCILTREDRGEGLIYLRKILQRDWDKANDECVGIPSCTLFAEDRRELFLQYLGLLDEVESYFALDMDLR</sequence>
<dbReference type="AlphaFoldDB" id="A0A426DFB5"/>
<comment type="caution">
    <text evidence="1">The sequence shown here is derived from an EMBL/GenBank/DDBJ whole genome shotgun (WGS) entry which is preliminary data.</text>
</comment>
<reference evidence="1" key="1">
    <citation type="submission" date="2018-10" db="EMBL/GenBank/DDBJ databases">
        <title>Schaedlerella arabinophila gen. nov. sp. nov., isolated from the mouse intestinal tract and comparative analysis with the genome of the closely related altered Schaedler flora strain ASF502.</title>
        <authorList>
            <person name="Miyake S."/>
            <person name="Soh M."/>
            <person name="Seedorf H."/>
        </authorList>
    </citation>
    <scope>NUCLEOTIDE SEQUENCE [LARGE SCALE GENOMIC DNA]</scope>
    <source>
        <strain evidence="1">DSM 106076</strain>
    </source>
</reference>
<accession>A0A426DFB5</accession>
<dbReference type="RefSeq" id="WP_125127092.1">
    <property type="nucleotide sequence ID" value="NZ_RHJS01000002.1"/>
</dbReference>
<dbReference type="EMBL" id="RHJS01000002">
    <property type="protein sequence ID" value="RRK31418.1"/>
    <property type="molecule type" value="Genomic_DNA"/>
</dbReference>
<evidence type="ECO:0000313" key="1">
    <source>
        <dbReference type="EMBL" id="RRK31418.1"/>
    </source>
</evidence>